<dbReference type="EMBL" id="JAHWXS010000004">
    <property type="protein sequence ID" value="MFK5732970.1"/>
    <property type="molecule type" value="Genomic_DNA"/>
</dbReference>
<comment type="caution">
    <text evidence="1">The sequence shown here is derived from an EMBL/GenBank/DDBJ whole genome shotgun (WGS) entry which is preliminary data.</text>
</comment>
<reference evidence="1" key="2">
    <citation type="journal article" date="2020" name="Microorganisms">
        <title>Reliable Identification of Environmental Pseudomonas Isolates Using the rpoD Gene.</title>
        <authorList>
            <consortium name="The Broad Institute Genome Sequencing Platform"/>
            <person name="Girard L."/>
            <person name="Lood C."/>
            <person name="Rokni-Zadeh H."/>
            <person name="van Noort V."/>
            <person name="Lavigne R."/>
            <person name="De Mot R."/>
        </authorList>
    </citation>
    <scope>NUCLEOTIDE SEQUENCE</scope>
    <source>
        <strain evidence="1">SWRI10</strain>
    </source>
</reference>
<accession>A0A923FYQ5</accession>
<evidence type="ECO:0000313" key="3">
    <source>
        <dbReference type="EMBL" id="MFK5732970.1"/>
    </source>
</evidence>
<reference evidence="1" key="3">
    <citation type="submission" date="2020-07" db="EMBL/GenBank/DDBJ databases">
        <authorList>
            <person name="Lood C."/>
            <person name="Girard L."/>
        </authorList>
    </citation>
    <scope>NUCLEOTIDE SEQUENCE</scope>
    <source>
        <strain evidence="1">SWRI10</strain>
    </source>
</reference>
<evidence type="ECO:0000313" key="2">
    <source>
        <dbReference type="EMBL" id="MBV4536208.1"/>
    </source>
</evidence>
<evidence type="ECO:0000313" key="1">
    <source>
        <dbReference type="EMBL" id="MBC3440954.1"/>
    </source>
</evidence>
<dbReference type="EMBL" id="JABWRE010000005">
    <property type="protein sequence ID" value="MBC3440954.1"/>
    <property type="molecule type" value="Genomic_DNA"/>
</dbReference>
<protein>
    <submittedName>
        <fullName evidence="1">Uncharacterized protein</fullName>
    </submittedName>
</protein>
<sequence length="56" mass="5898">MTTLFRITVLLLLVGMLLGDILLASVGLVGVCSLAVYTSIQQDKQAACPAESEFLA</sequence>
<dbReference type="Proteomes" id="UP000599879">
    <property type="component" value="Unassembled WGS sequence"/>
</dbReference>
<evidence type="ECO:0000313" key="4">
    <source>
        <dbReference type="Proteomes" id="UP001621534"/>
    </source>
</evidence>
<reference evidence="2" key="4">
    <citation type="submission" date="2021-06" db="EMBL/GenBank/DDBJ databases">
        <title>Updating the genus Pseudomonas: Description of 43 new species and partition of the Pseudomonas putida group.</title>
        <authorList>
            <person name="Girard L."/>
            <person name="Lood C."/>
            <person name="Vandamme P."/>
            <person name="Rokni-Zadeh H."/>
            <person name="Van Noort V."/>
            <person name="Hofte M."/>
            <person name="Lavigne R."/>
            <person name="De Mot R."/>
        </authorList>
    </citation>
    <scope>NUCLEOTIDE SEQUENCE</scope>
    <source>
        <strain evidence="2">SWRI10</strain>
    </source>
</reference>
<name>A0A923FYQ5_9PSED</name>
<gene>
    <name evidence="2" type="ORF">HU737_009480</name>
    <name evidence="1" type="ORF">HU737_09695</name>
    <name evidence="3" type="ORF">KW869_05480</name>
</gene>
<dbReference type="Proteomes" id="UP001621534">
    <property type="component" value="Unassembled WGS sequence"/>
</dbReference>
<organism evidence="1">
    <name type="scientific">Pseudomonas urmiensis</name>
    <dbReference type="NCBI Taxonomy" id="2745493"/>
    <lineage>
        <taxon>Bacteria</taxon>
        <taxon>Pseudomonadati</taxon>
        <taxon>Pseudomonadota</taxon>
        <taxon>Gammaproteobacteria</taxon>
        <taxon>Pseudomonadales</taxon>
        <taxon>Pseudomonadaceae</taxon>
        <taxon>Pseudomonas</taxon>
    </lineage>
</organism>
<reference evidence="3 4" key="1">
    <citation type="journal article" date="2012" name="Plant Soil">
        <title>Screening of plant growth-promoting traits in arsenic-resistant bacteria isolated from the rhizosphere of soybean plants from Argentinean agricultural soil.</title>
        <authorList>
            <person name="Wevar Oller A.L."/>
            <person name="Talano M.A."/>
            <person name="Agostini E."/>
        </authorList>
    </citation>
    <scope>NUCLEOTIDE SEQUENCE [LARGE SCALE GENOMIC DNA]</scope>
    <source>
        <strain evidence="3 4">AW4</strain>
    </source>
</reference>
<dbReference type="AlphaFoldDB" id="A0A923FYQ5"/>
<dbReference type="RefSeq" id="WP_186554498.1">
    <property type="nucleotide sequence ID" value="NZ_JABWRE020000001.1"/>
</dbReference>
<reference evidence="3" key="5">
    <citation type="submission" date="2021-07" db="EMBL/GenBank/DDBJ databases">
        <authorList>
            <person name="Wevar Oller A.L."/>
            <person name="Talano M.A."/>
            <person name="Torres Tejerizo G.A."/>
            <person name="Agostini E."/>
        </authorList>
    </citation>
    <scope>NUCLEOTIDE SEQUENCE</scope>
    <source>
        <strain evidence="3">AW4</strain>
    </source>
</reference>
<dbReference type="EMBL" id="JABWRE020000001">
    <property type="protein sequence ID" value="MBV4536208.1"/>
    <property type="molecule type" value="Genomic_DNA"/>
</dbReference>
<proteinExistence type="predicted"/>
<keyword evidence="4" id="KW-1185">Reference proteome</keyword>